<evidence type="ECO:0008006" key="3">
    <source>
        <dbReference type="Google" id="ProtNLM"/>
    </source>
</evidence>
<dbReference type="PANTHER" id="PTHR34069">
    <property type="entry name" value="3-OXOACYL-[ACYL-CARRIER-PROTEIN] SYNTHASE 3"/>
    <property type="match status" value="1"/>
</dbReference>
<dbReference type="STRING" id="1774969.AUC69_07530"/>
<dbReference type="AlphaFoldDB" id="A0A1E3W4U3"/>
<accession>A0A1E3W4U3</accession>
<dbReference type="EMBL" id="LPWF01000011">
    <property type="protein sequence ID" value="ODS00829.1"/>
    <property type="molecule type" value="Genomic_DNA"/>
</dbReference>
<dbReference type="Gene3D" id="3.40.47.10">
    <property type="match status" value="1"/>
</dbReference>
<dbReference type="OrthoDB" id="9788274at2"/>
<reference evidence="1 2" key="1">
    <citation type="journal article" date="2016" name="Environ. Microbiol.">
        <title>New Methyloceanibacter diversity from North Sea sediments includes methanotroph containing solely the soluble methane monooxygenase.</title>
        <authorList>
            <person name="Vekeman B."/>
            <person name="Kerckhof F.M."/>
            <person name="Cremers G."/>
            <person name="de Vos P."/>
            <person name="Vandamme P."/>
            <person name="Boon N."/>
            <person name="Op den Camp H.J."/>
            <person name="Heylen K."/>
        </authorList>
    </citation>
    <scope>NUCLEOTIDE SEQUENCE [LARGE SCALE GENOMIC DNA]</scope>
    <source>
        <strain evidence="1 2">R-67175</strain>
    </source>
</reference>
<evidence type="ECO:0000313" key="1">
    <source>
        <dbReference type="EMBL" id="ODS00829.1"/>
    </source>
</evidence>
<keyword evidence="2" id="KW-1185">Reference proteome</keyword>
<evidence type="ECO:0000313" key="2">
    <source>
        <dbReference type="Proteomes" id="UP000094472"/>
    </source>
</evidence>
<organism evidence="1 2">
    <name type="scientific">Methyloceanibacter superfactus</name>
    <dbReference type="NCBI Taxonomy" id="1774969"/>
    <lineage>
        <taxon>Bacteria</taxon>
        <taxon>Pseudomonadati</taxon>
        <taxon>Pseudomonadota</taxon>
        <taxon>Alphaproteobacteria</taxon>
        <taxon>Hyphomicrobiales</taxon>
        <taxon>Hyphomicrobiaceae</taxon>
        <taxon>Methyloceanibacter</taxon>
    </lineage>
</organism>
<proteinExistence type="predicted"/>
<dbReference type="PANTHER" id="PTHR34069:SF3">
    <property type="entry name" value="ACYL-COA:ACYL-COA ALKYLTRANSFERASE"/>
    <property type="match status" value="1"/>
</dbReference>
<dbReference type="RefSeq" id="WP_069440943.1">
    <property type="nucleotide sequence ID" value="NZ_LPWF01000011.1"/>
</dbReference>
<sequence>MQILAIEHALPKKILSNDEVIDRITVASRDTLSARELKRVLSHLSKLFSSTGLKSRHITNRVCKPIDLVTDAAKRALQSAGLSARDLDFIIYGGVGRGYLVPSYASAVQYELGASGVQSFDVLDACASWARAMQISQNFLAGKSNGAGLIVNCECGFYDDYDVWSIRSPKDIEVEGGFTRSGKRRRQLSSVQFRTAPASNSIREPMASMATWRRCPSLKATPT</sequence>
<dbReference type="Proteomes" id="UP000094472">
    <property type="component" value="Unassembled WGS sequence"/>
</dbReference>
<name>A0A1E3W4U3_9HYPH</name>
<dbReference type="InterPro" id="IPR016039">
    <property type="entry name" value="Thiolase-like"/>
</dbReference>
<gene>
    <name evidence="1" type="ORF">AUC69_07530</name>
</gene>
<dbReference type="GO" id="GO:0016746">
    <property type="term" value="F:acyltransferase activity"/>
    <property type="evidence" value="ECO:0007669"/>
    <property type="project" value="UniProtKB-KW"/>
</dbReference>
<dbReference type="SUPFAM" id="SSF53901">
    <property type="entry name" value="Thiolase-like"/>
    <property type="match status" value="1"/>
</dbReference>
<protein>
    <recommendedName>
        <fullName evidence="3">Beta-ketoacyl-[acyl-carrier-protein] synthase III N-terminal domain-containing protein</fullName>
    </recommendedName>
</protein>
<comment type="caution">
    <text evidence="1">The sequence shown here is derived from an EMBL/GenBank/DDBJ whole genome shotgun (WGS) entry which is preliminary data.</text>
</comment>
<dbReference type="GO" id="GO:0044550">
    <property type="term" value="P:secondary metabolite biosynthetic process"/>
    <property type="evidence" value="ECO:0007669"/>
    <property type="project" value="TreeGrafter"/>
</dbReference>